<dbReference type="InterPro" id="IPR036291">
    <property type="entry name" value="NAD(P)-bd_dom_sf"/>
</dbReference>
<dbReference type="Proteomes" id="UP001168883">
    <property type="component" value="Unassembled WGS sequence"/>
</dbReference>
<organism evidence="2 3">
    <name type="scientific">Paenibacillus ehimensis</name>
    <dbReference type="NCBI Taxonomy" id="79264"/>
    <lineage>
        <taxon>Bacteria</taxon>
        <taxon>Bacillati</taxon>
        <taxon>Bacillota</taxon>
        <taxon>Bacilli</taxon>
        <taxon>Bacillales</taxon>
        <taxon>Paenibacillaceae</taxon>
        <taxon>Paenibacillus</taxon>
    </lineage>
</organism>
<gene>
    <name evidence="2" type="ORF">Q3C12_13215</name>
</gene>
<dbReference type="PANTHER" id="PTHR47534">
    <property type="entry name" value="YALI0E05731P"/>
    <property type="match status" value="1"/>
</dbReference>
<dbReference type="Gene3D" id="3.40.50.720">
    <property type="entry name" value="NAD(P)-binding Rossmann-like Domain"/>
    <property type="match status" value="1"/>
</dbReference>
<dbReference type="RefSeq" id="WP_302878641.1">
    <property type="nucleotide sequence ID" value="NZ_JAUMKJ010000014.1"/>
</dbReference>
<keyword evidence="1" id="KW-0560">Oxidoreductase</keyword>
<sequence>MKIIVITGGTDGIGKGLAMDSLKKGNTVVVIGRNHQKGQHFLEDANKIGAIERAFFFQADLSLVMENKRIVAEIESRFPTVDALILCAQHYRSERGETIEGFEKTFALYYLSRFILSYGLKNLMENADKPSVINVCAPGIEVGKIYWNDLQLTRNYSGLEAMMQSSRLNDLLGIGFAENDKINKIKYILFNPGGVSTSFSGEYDEVMKNQIVQIKKSAKPVQEGIKPIVKLLEKPPIKSISANMEGNEISLEHESFDRENAIKLFNITKNLL</sequence>
<dbReference type="Pfam" id="PF00106">
    <property type="entry name" value="adh_short"/>
    <property type="match status" value="1"/>
</dbReference>
<evidence type="ECO:0000313" key="3">
    <source>
        <dbReference type="Proteomes" id="UP001168883"/>
    </source>
</evidence>
<dbReference type="PANTHER" id="PTHR47534:SF3">
    <property type="entry name" value="ALCOHOL DEHYDROGENASE-LIKE C-TERMINAL DOMAIN-CONTAINING PROTEIN"/>
    <property type="match status" value="1"/>
</dbReference>
<proteinExistence type="predicted"/>
<comment type="caution">
    <text evidence="2">The sequence shown here is derived from an EMBL/GenBank/DDBJ whole genome shotgun (WGS) entry which is preliminary data.</text>
</comment>
<reference evidence="2" key="1">
    <citation type="submission" date="2023-07" db="EMBL/GenBank/DDBJ databases">
        <authorList>
            <person name="Aktuganov G."/>
            <person name="Boyko T."/>
            <person name="Delegan Y."/>
            <person name="Galimzianova N."/>
            <person name="Gilvanova E."/>
            <person name="Korobov V."/>
            <person name="Kuzmina L."/>
            <person name="Melentiev A."/>
            <person name="Milman P."/>
            <person name="Ryabova A."/>
            <person name="Stupak E."/>
            <person name="Yasakov T."/>
            <person name="Zharikova N."/>
            <person name="Zhurenko E."/>
        </authorList>
    </citation>
    <scope>NUCLEOTIDE SEQUENCE</scope>
    <source>
        <strain evidence="2">IB-739</strain>
    </source>
</reference>
<dbReference type="EMBL" id="JAUMKJ010000014">
    <property type="protein sequence ID" value="MDO3677966.1"/>
    <property type="molecule type" value="Genomic_DNA"/>
</dbReference>
<dbReference type="InterPro" id="IPR052228">
    <property type="entry name" value="Sec_Metab_Biosynth_Oxidored"/>
</dbReference>
<name>A0ABT8VAF4_9BACL</name>
<evidence type="ECO:0000313" key="2">
    <source>
        <dbReference type="EMBL" id="MDO3677966.1"/>
    </source>
</evidence>
<evidence type="ECO:0000256" key="1">
    <source>
        <dbReference type="ARBA" id="ARBA00023002"/>
    </source>
</evidence>
<dbReference type="SUPFAM" id="SSF51735">
    <property type="entry name" value="NAD(P)-binding Rossmann-fold domains"/>
    <property type="match status" value="1"/>
</dbReference>
<keyword evidence="3" id="KW-1185">Reference proteome</keyword>
<accession>A0ABT8VAF4</accession>
<protein>
    <submittedName>
        <fullName evidence="2">SDR family NAD(P)-dependent oxidoreductase</fullName>
    </submittedName>
</protein>
<dbReference type="InterPro" id="IPR002347">
    <property type="entry name" value="SDR_fam"/>
</dbReference>